<dbReference type="Pfam" id="PF10710">
    <property type="entry name" value="DUF2512"/>
    <property type="match status" value="1"/>
</dbReference>
<evidence type="ECO:0000313" key="2">
    <source>
        <dbReference type="EMBL" id="SHI10183.1"/>
    </source>
</evidence>
<evidence type="ECO:0000256" key="1">
    <source>
        <dbReference type="SAM" id="Phobius"/>
    </source>
</evidence>
<dbReference type="Proteomes" id="UP000183995">
    <property type="component" value="Unassembled WGS sequence"/>
</dbReference>
<keyword evidence="3" id="KW-1185">Reference proteome</keyword>
<name>A0A1M5YF83_9FIRM</name>
<reference evidence="2 3" key="1">
    <citation type="submission" date="2016-11" db="EMBL/GenBank/DDBJ databases">
        <authorList>
            <person name="Jaros S."/>
            <person name="Januszkiewicz K."/>
            <person name="Wedrychowicz H."/>
        </authorList>
    </citation>
    <scope>NUCLEOTIDE SEQUENCE [LARGE SCALE GENOMIC DNA]</scope>
    <source>
        <strain evidence="2 3">DSM 10068</strain>
    </source>
</reference>
<dbReference type="STRING" id="1123282.SAMN02745823_02420"/>
<keyword evidence="1" id="KW-1133">Transmembrane helix</keyword>
<dbReference type="InterPro" id="IPR019649">
    <property type="entry name" value="DUF2512"/>
</dbReference>
<evidence type="ECO:0000313" key="3">
    <source>
        <dbReference type="Proteomes" id="UP000183995"/>
    </source>
</evidence>
<feature type="transmembrane region" description="Helical" evidence="1">
    <location>
        <begin position="7"/>
        <end position="28"/>
    </location>
</feature>
<dbReference type="OrthoDB" id="2111682at2"/>
<evidence type="ECO:0008006" key="4">
    <source>
        <dbReference type="Google" id="ProtNLM"/>
    </source>
</evidence>
<proteinExistence type="predicted"/>
<keyword evidence="1" id="KW-0812">Transmembrane</keyword>
<keyword evidence="1" id="KW-0472">Membrane</keyword>
<feature type="transmembrane region" description="Helical" evidence="1">
    <location>
        <begin position="59"/>
        <end position="79"/>
    </location>
</feature>
<gene>
    <name evidence="2" type="ORF">SAMN02745823_02420</name>
</gene>
<feature type="transmembrane region" description="Helical" evidence="1">
    <location>
        <begin position="85"/>
        <end position="109"/>
    </location>
</feature>
<feature type="transmembrane region" description="Helical" evidence="1">
    <location>
        <begin position="34"/>
        <end position="52"/>
    </location>
</feature>
<sequence>MKHLIALLFKFIMVFILLEIMLGLLTALSFGQALVVSIAVTAVSYLIGDLLVLAFSNNIVATLCDAVLSFLTIYLFNYWSNYPTISAVNAVICALVLAIGEIFFHRFMVRTVYPNRRKSRKRT</sequence>
<accession>A0A1M5YF83</accession>
<organism evidence="2 3">
    <name type="scientific">Sporobacter termitidis DSM 10068</name>
    <dbReference type="NCBI Taxonomy" id="1123282"/>
    <lineage>
        <taxon>Bacteria</taxon>
        <taxon>Bacillati</taxon>
        <taxon>Bacillota</taxon>
        <taxon>Clostridia</taxon>
        <taxon>Eubacteriales</taxon>
        <taxon>Oscillospiraceae</taxon>
        <taxon>Sporobacter</taxon>
    </lineage>
</organism>
<protein>
    <recommendedName>
        <fullName evidence="4">4 TMS phage holin, superfamily IV</fullName>
    </recommendedName>
</protein>
<dbReference type="AlphaFoldDB" id="A0A1M5YF83"/>
<dbReference type="RefSeq" id="WP_073079310.1">
    <property type="nucleotide sequence ID" value="NZ_FQXV01000008.1"/>
</dbReference>
<dbReference type="EMBL" id="FQXV01000008">
    <property type="protein sequence ID" value="SHI10183.1"/>
    <property type="molecule type" value="Genomic_DNA"/>
</dbReference>